<sequence length="288" mass="30030">MTSAQQLQTRLLQGAPLAADVTRGTKARLAPFAHLCPVLAVVMASNDSATRVYVDRKAARARKLGIELRVVDLGQNVDQAHLEAHLLALSRAPDVHGIVLELPLACHLDADRALACITPSKDVEGLSPANLALIAAGREREAILPPTPTSCVTLLSHGLDLDGAHVAVIGPGRTVGRPLVWMLNNRGATVTVVNHRTKHLGNAVERCDAVVVAVGQACLLEARHLKAHHVVVDAGINVVANVVVGDCASDVADAVRAITPVPGGVGPLTSALMLANFARALELQAPST</sequence>
<evidence type="ECO:0000256" key="9">
    <source>
        <dbReference type="HAMAP-Rule" id="MF_01576"/>
    </source>
</evidence>
<dbReference type="InterPro" id="IPR020631">
    <property type="entry name" value="THF_DH/CycHdrlase_NAD-bd_dom"/>
</dbReference>
<dbReference type="GO" id="GO:0006164">
    <property type="term" value="P:purine nucleotide biosynthetic process"/>
    <property type="evidence" value="ECO:0007669"/>
    <property type="project" value="UniProtKB-KW"/>
</dbReference>
<comment type="subunit">
    <text evidence="9">Homodimer.</text>
</comment>
<evidence type="ECO:0000256" key="8">
    <source>
        <dbReference type="ARBA" id="ARBA00023268"/>
    </source>
</evidence>
<comment type="catalytic activity">
    <reaction evidence="9">
        <text>(6R)-5,10-methenyltetrahydrofolate + H2O = (6R)-10-formyltetrahydrofolate + H(+)</text>
        <dbReference type="Rhea" id="RHEA:23700"/>
        <dbReference type="ChEBI" id="CHEBI:15377"/>
        <dbReference type="ChEBI" id="CHEBI:15378"/>
        <dbReference type="ChEBI" id="CHEBI:57455"/>
        <dbReference type="ChEBI" id="CHEBI:195366"/>
        <dbReference type="EC" id="3.5.4.9"/>
    </reaction>
</comment>
<dbReference type="EC" id="3.5.4.9" evidence="9"/>
<protein>
    <recommendedName>
        <fullName evidence="9">Bifunctional protein FolD</fullName>
    </recommendedName>
    <domain>
        <recommendedName>
            <fullName evidence="9">Methylenetetrahydrofolate dehydrogenase</fullName>
            <ecNumber evidence="9">1.5.1.5</ecNumber>
        </recommendedName>
    </domain>
    <domain>
        <recommendedName>
            <fullName evidence="9">Methenyltetrahydrofolate cyclohydrolase</fullName>
            <ecNumber evidence="9">3.5.4.9</ecNumber>
        </recommendedName>
    </domain>
</protein>
<dbReference type="Gene3D" id="3.40.50.10860">
    <property type="entry name" value="Leucine Dehydrogenase, chain A, domain 1"/>
    <property type="match status" value="1"/>
</dbReference>
<dbReference type="SUPFAM" id="SSF51735">
    <property type="entry name" value="NAD(P)-binding Rossmann-fold domains"/>
    <property type="match status" value="1"/>
</dbReference>
<dbReference type="Pfam" id="PF00763">
    <property type="entry name" value="THF_DHG_CYH"/>
    <property type="match status" value="1"/>
</dbReference>
<organism evidence="12 13">
    <name type="scientific">Deinococcus yavapaiensis KR-236</name>
    <dbReference type="NCBI Taxonomy" id="694435"/>
    <lineage>
        <taxon>Bacteria</taxon>
        <taxon>Thermotogati</taxon>
        <taxon>Deinococcota</taxon>
        <taxon>Deinococci</taxon>
        <taxon>Deinococcales</taxon>
        <taxon>Deinococcaceae</taxon>
        <taxon>Deinococcus</taxon>
    </lineage>
</organism>
<dbReference type="HAMAP" id="MF_01576">
    <property type="entry name" value="THF_DHG_CYH"/>
    <property type="match status" value="1"/>
</dbReference>
<evidence type="ECO:0000256" key="2">
    <source>
        <dbReference type="ARBA" id="ARBA00022563"/>
    </source>
</evidence>
<dbReference type="PANTHER" id="PTHR48099:SF5">
    <property type="entry name" value="C-1-TETRAHYDROFOLATE SYNTHASE, CYTOPLASMIC"/>
    <property type="match status" value="1"/>
</dbReference>
<comment type="catalytic activity">
    <reaction evidence="9">
        <text>(6R)-5,10-methylene-5,6,7,8-tetrahydrofolate + NADP(+) = (6R)-5,10-methenyltetrahydrofolate + NADPH</text>
        <dbReference type="Rhea" id="RHEA:22812"/>
        <dbReference type="ChEBI" id="CHEBI:15636"/>
        <dbReference type="ChEBI" id="CHEBI:57455"/>
        <dbReference type="ChEBI" id="CHEBI:57783"/>
        <dbReference type="ChEBI" id="CHEBI:58349"/>
        <dbReference type="EC" id="1.5.1.5"/>
    </reaction>
</comment>
<evidence type="ECO:0000259" key="11">
    <source>
        <dbReference type="Pfam" id="PF02882"/>
    </source>
</evidence>
<keyword evidence="9" id="KW-0368">Histidine biosynthesis</keyword>
<comment type="pathway">
    <text evidence="1 9">One-carbon metabolism; tetrahydrofolate interconversion.</text>
</comment>
<dbReference type="Pfam" id="PF02882">
    <property type="entry name" value="THF_DHG_CYH_C"/>
    <property type="match status" value="1"/>
</dbReference>
<dbReference type="GO" id="GO:0000105">
    <property type="term" value="P:L-histidine biosynthetic process"/>
    <property type="evidence" value="ECO:0007669"/>
    <property type="project" value="UniProtKB-KW"/>
</dbReference>
<dbReference type="InterPro" id="IPR046346">
    <property type="entry name" value="Aminoacid_DH-like_N_sf"/>
</dbReference>
<comment type="function">
    <text evidence="9">Catalyzes the oxidation of 5,10-methylenetetrahydrofolate to 5,10-methenyltetrahydrofolate and then the hydrolysis of 5,10-methenyltetrahydrofolate to 10-formyltetrahydrofolate.</text>
</comment>
<dbReference type="OrthoDB" id="9803580at2"/>
<dbReference type="GO" id="GO:0005829">
    <property type="term" value="C:cytosol"/>
    <property type="evidence" value="ECO:0007669"/>
    <property type="project" value="TreeGrafter"/>
</dbReference>
<feature type="binding site" evidence="9">
    <location>
        <begin position="170"/>
        <end position="172"/>
    </location>
    <ligand>
        <name>NADP(+)</name>
        <dbReference type="ChEBI" id="CHEBI:58349"/>
    </ligand>
</feature>
<keyword evidence="5 9" id="KW-0521">NADP</keyword>
<keyword evidence="2 9" id="KW-0554">One-carbon metabolism</keyword>
<name>A0A318SA24_9DEIO</name>
<dbReference type="InterPro" id="IPR020630">
    <property type="entry name" value="THF_DH/CycHdrlase_cat_dom"/>
</dbReference>
<dbReference type="EC" id="1.5.1.5" evidence="9"/>
<feature type="binding site" evidence="9">
    <location>
        <position position="236"/>
    </location>
    <ligand>
        <name>NADP(+)</name>
        <dbReference type="ChEBI" id="CHEBI:58349"/>
    </ligand>
</feature>
<keyword evidence="8 9" id="KW-0511">Multifunctional enzyme</keyword>
<evidence type="ECO:0000259" key="10">
    <source>
        <dbReference type="Pfam" id="PF00763"/>
    </source>
</evidence>
<evidence type="ECO:0000256" key="1">
    <source>
        <dbReference type="ARBA" id="ARBA00004777"/>
    </source>
</evidence>
<dbReference type="GO" id="GO:0004488">
    <property type="term" value="F:methylenetetrahydrofolate dehydrogenase (NADP+) activity"/>
    <property type="evidence" value="ECO:0007669"/>
    <property type="project" value="UniProtKB-UniRule"/>
</dbReference>
<dbReference type="GO" id="GO:0004477">
    <property type="term" value="F:methenyltetrahydrofolate cyclohydrolase activity"/>
    <property type="evidence" value="ECO:0007669"/>
    <property type="project" value="UniProtKB-UniRule"/>
</dbReference>
<keyword evidence="4 9" id="KW-0378">Hydrolase</keyword>
<keyword evidence="3 9" id="KW-0658">Purine biosynthesis</keyword>
<feature type="domain" description="Tetrahydrofolate dehydrogenase/cyclohydrolase catalytic" evidence="10">
    <location>
        <begin position="12"/>
        <end position="124"/>
    </location>
</feature>
<proteinExistence type="inferred from homology"/>
<comment type="caution">
    <text evidence="12">The sequence shown here is derived from an EMBL/GenBank/DDBJ whole genome shotgun (WGS) entry which is preliminary data.</text>
</comment>
<dbReference type="PRINTS" id="PR00085">
    <property type="entry name" value="THFDHDRGNASE"/>
</dbReference>
<keyword evidence="6 9" id="KW-0560">Oxidoreductase</keyword>
<dbReference type="SUPFAM" id="SSF53223">
    <property type="entry name" value="Aminoacid dehydrogenase-like, N-terminal domain"/>
    <property type="match status" value="1"/>
</dbReference>
<evidence type="ECO:0000256" key="7">
    <source>
        <dbReference type="ARBA" id="ARBA00023167"/>
    </source>
</evidence>
<dbReference type="InterPro" id="IPR000672">
    <property type="entry name" value="THF_DH/CycHdrlase"/>
</dbReference>
<gene>
    <name evidence="9" type="primary">folD</name>
    <name evidence="12" type="ORF">DES52_104183</name>
</gene>
<comment type="caution">
    <text evidence="9">Lacks conserved residue(s) required for the propagation of feature annotation.</text>
</comment>
<dbReference type="PANTHER" id="PTHR48099">
    <property type="entry name" value="C-1-TETRAHYDROFOLATE SYNTHASE, CYTOPLASMIC-RELATED"/>
    <property type="match status" value="1"/>
</dbReference>
<keyword evidence="7 9" id="KW-0486">Methionine biosynthesis</keyword>
<dbReference type="AlphaFoldDB" id="A0A318SA24"/>
<dbReference type="RefSeq" id="WP_110886020.1">
    <property type="nucleotide sequence ID" value="NZ_QJSX01000004.1"/>
</dbReference>
<dbReference type="InterPro" id="IPR036291">
    <property type="entry name" value="NAD(P)-bd_dom_sf"/>
</dbReference>
<dbReference type="GO" id="GO:0009086">
    <property type="term" value="P:methionine biosynthetic process"/>
    <property type="evidence" value="ECO:0007669"/>
    <property type="project" value="UniProtKB-KW"/>
</dbReference>
<evidence type="ECO:0000256" key="4">
    <source>
        <dbReference type="ARBA" id="ARBA00022801"/>
    </source>
</evidence>
<reference evidence="12 13" key="1">
    <citation type="submission" date="2018-06" db="EMBL/GenBank/DDBJ databases">
        <title>Genomic Encyclopedia of Type Strains, Phase IV (KMG-IV): sequencing the most valuable type-strain genomes for metagenomic binning, comparative biology and taxonomic classification.</title>
        <authorList>
            <person name="Goeker M."/>
        </authorList>
    </citation>
    <scope>NUCLEOTIDE SEQUENCE [LARGE SCALE GENOMIC DNA]</scope>
    <source>
        <strain evidence="12 13">DSM 18048</strain>
    </source>
</reference>
<comment type="similarity">
    <text evidence="9">Belongs to the tetrahydrofolate dehydrogenase/cyclohydrolase family.</text>
</comment>
<dbReference type="Gene3D" id="3.40.50.720">
    <property type="entry name" value="NAD(P)-binding Rossmann-like Domain"/>
    <property type="match status" value="1"/>
</dbReference>
<keyword evidence="13" id="KW-1185">Reference proteome</keyword>
<evidence type="ECO:0000256" key="3">
    <source>
        <dbReference type="ARBA" id="ARBA00022755"/>
    </source>
</evidence>
<evidence type="ECO:0000256" key="5">
    <source>
        <dbReference type="ARBA" id="ARBA00022857"/>
    </source>
</evidence>
<keyword evidence="9" id="KW-0028">Amino-acid biosynthesis</keyword>
<dbReference type="GO" id="GO:0035999">
    <property type="term" value="P:tetrahydrofolate interconversion"/>
    <property type="evidence" value="ECO:0007669"/>
    <property type="project" value="UniProtKB-UniRule"/>
</dbReference>
<feature type="domain" description="Tetrahydrofolate dehydrogenase/cyclohydrolase NAD(P)-binding" evidence="11">
    <location>
        <begin position="145"/>
        <end position="283"/>
    </location>
</feature>
<evidence type="ECO:0000256" key="6">
    <source>
        <dbReference type="ARBA" id="ARBA00023002"/>
    </source>
</evidence>
<dbReference type="Proteomes" id="UP000248326">
    <property type="component" value="Unassembled WGS sequence"/>
</dbReference>
<dbReference type="EMBL" id="QJSX01000004">
    <property type="protein sequence ID" value="PYE54910.1"/>
    <property type="molecule type" value="Genomic_DNA"/>
</dbReference>
<dbReference type="UniPathway" id="UPA00193"/>
<evidence type="ECO:0000313" key="12">
    <source>
        <dbReference type="EMBL" id="PYE54910.1"/>
    </source>
</evidence>
<evidence type="ECO:0000313" key="13">
    <source>
        <dbReference type="Proteomes" id="UP000248326"/>
    </source>
</evidence>
<accession>A0A318SA24</accession>